<dbReference type="GeneID" id="90529161"/>
<feature type="domain" description="Sulfatase-modifying factor enzyme-like" evidence="2">
    <location>
        <begin position="42"/>
        <end position="142"/>
    </location>
</feature>
<reference evidence="3" key="1">
    <citation type="journal article" date="2021" name="PeerJ">
        <title>Extensive microbial diversity within the chicken gut microbiome revealed by metagenomics and culture.</title>
        <authorList>
            <person name="Gilroy R."/>
            <person name="Ravi A."/>
            <person name="Getino M."/>
            <person name="Pursley I."/>
            <person name="Horton D.L."/>
            <person name="Alikhan N.F."/>
            <person name="Baker D."/>
            <person name="Gharbi K."/>
            <person name="Hall N."/>
            <person name="Watson M."/>
            <person name="Adriaenssens E.M."/>
            <person name="Foster-Nyarko E."/>
            <person name="Jarju S."/>
            <person name="Secka A."/>
            <person name="Antonio M."/>
            <person name="Oren A."/>
            <person name="Chaudhuri R.R."/>
            <person name="La Ragione R."/>
            <person name="Hildebrand F."/>
            <person name="Pallen M.J."/>
        </authorList>
    </citation>
    <scope>NUCLEOTIDE SEQUENCE</scope>
    <source>
        <strain evidence="3">CHK121-7720</strain>
    </source>
</reference>
<evidence type="ECO:0000259" key="2">
    <source>
        <dbReference type="Pfam" id="PF03781"/>
    </source>
</evidence>
<evidence type="ECO:0000256" key="1">
    <source>
        <dbReference type="SAM" id="SignalP"/>
    </source>
</evidence>
<dbReference type="RefSeq" id="WP_025278510.1">
    <property type="nucleotide sequence ID" value="NZ_CAKMIC010000011.1"/>
</dbReference>
<feature type="signal peptide" evidence="1">
    <location>
        <begin position="1"/>
        <end position="24"/>
    </location>
</feature>
<protein>
    <submittedName>
        <fullName evidence="3">SUMF1/EgtB/PvdO family nonheme iron enzyme</fullName>
    </submittedName>
</protein>
<dbReference type="PANTHER" id="PTHR23150">
    <property type="entry name" value="SULFATASE MODIFYING FACTOR 1, 2"/>
    <property type="match status" value="1"/>
</dbReference>
<dbReference type="SUPFAM" id="SSF56436">
    <property type="entry name" value="C-type lectin-like"/>
    <property type="match status" value="1"/>
</dbReference>
<organism evidence="3 4">
    <name type="scientific">Barnesiella viscericola</name>
    <dbReference type="NCBI Taxonomy" id="397865"/>
    <lineage>
        <taxon>Bacteria</taxon>
        <taxon>Pseudomonadati</taxon>
        <taxon>Bacteroidota</taxon>
        <taxon>Bacteroidia</taxon>
        <taxon>Bacteroidales</taxon>
        <taxon>Barnesiellaceae</taxon>
        <taxon>Barnesiella</taxon>
    </lineage>
</organism>
<comment type="caution">
    <text evidence="3">The sequence shown here is derived from an EMBL/GenBank/DDBJ whole genome shotgun (WGS) entry which is preliminary data.</text>
</comment>
<proteinExistence type="predicted"/>
<dbReference type="Gene3D" id="3.90.1580.10">
    <property type="entry name" value="paralog of FGE (formylglycine-generating enzyme)"/>
    <property type="match status" value="2"/>
</dbReference>
<feature type="domain" description="Sulfatase-modifying factor enzyme-like" evidence="2">
    <location>
        <begin position="249"/>
        <end position="461"/>
    </location>
</feature>
<feature type="chain" id="PRO_5037057762" evidence="1">
    <location>
        <begin position="25"/>
        <end position="471"/>
    </location>
</feature>
<dbReference type="InterPro" id="IPR016187">
    <property type="entry name" value="CTDL_fold"/>
</dbReference>
<keyword evidence="1" id="KW-0732">Signal</keyword>
<name>A0A921MRZ1_9BACT</name>
<dbReference type="EMBL" id="DYUD01000024">
    <property type="protein sequence ID" value="HJG89490.1"/>
    <property type="molecule type" value="Genomic_DNA"/>
</dbReference>
<reference evidence="3" key="2">
    <citation type="submission" date="2021-09" db="EMBL/GenBank/DDBJ databases">
        <authorList>
            <person name="Gilroy R."/>
        </authorList>
    </citation>
    <scope>NUCLEOTIDE SEQUENCE</scope>
    <source>
        <strain evidence="3">CHK121-7720</strain>
    </source>
</reference>
<dbReference type="Proteomes" id="UP000757103">
    <property type="component" value="Unassembled WGS sequence"/>
</dbReference>
<sequence length="471" mass="54134">MKKIIVYITLAILFAACSPSNRHSGEVTGVGGTAWNEPTPYGMVLVSRGSFKMGPAEKDTVWGTQQEARPISVDAFWMDETEITNSKYKQFVFWVRDSIIRERLADPAYGGNEVFKIEEDRDGNPVKPRLNWDKAIPWRNPTEDEARAIESVYRINPITGEKQLDASQMNYRYEVFDYTEASKRKNRLDPALRDLNTDHTPNYDEVVMISKDTAYVDDDGRIIRETITRPLGSEFDFLNTYIVNIYPDTTVWVNDFENAYNEPYVRLYFSHAGYNDYPVVGVSWEQANAFCAWRTALLKGSVGRNAVVIEPYRLPTEAEWEYAARAGKDENKYPWTGNLPMAEKGCFYANFKPDDGNYVKDGNLITSPVGSYSPNEFGLYDMAGNVSEWTSTAYTEAISQNTSDLNPEYKYNAAKEDPYRMKRKVVRGGSWKDVSNFIRSDIRMWEYQNEHRSYIGFRCVRSQIGFAKARR</sequence>
<dbReference type="InterPro" id="IPR051043">
    <property type="entry name" value="Sulfatase_Mod_Factor_Kinase"/>
</dbReference>
<dbReference type="PROSITE" id="PS51257">
    <property type="entry name" value="PROKAR_LIPOPROTEIN"/>
    <property type="match status" value="1"/>
</dbReference>
<dbReference type="GO" id="GO:0120147">
    <property type="term" value="F:formylglycine-generating oxidase activity"/>
    <property type="evidence" value="ECO:0007669"/>
    <property type="project" value="TreeGrafter"/>
</dbReference>
<dbReference type="AlphaFoldDB" id="A0A921MRZ1"/>
<gene>
    <name evidence="3" type="ORF">K8U91_08490</name>
</gene>
<dbReference type="InterPro" id="IPR042095">
    <property type="entry name" value="SUMF_sf"/>
</dbReference>
<accession>A0A921MRZ1</accession>
<dbReference type="InterPro" id="IPR005532">
    <property type="entry name" value="SUMF_dom"/>
</dbReference>
<evidence type="ECO:0000313" key="3">
    <source>
        <dbReference type="EMBL" id="HJG89490.1"/>
    </source>
</evidence>
<dbReference type="PANTHER" id="PTHR23150:SF19">
    <property type="entry name" value="FORMYLGLYCINE-GENERATING ENZYME"/>
    <property type="match status" value="1"/>
</dbReference>
<dbReference type="Pfam" id="PF03781">
    <property type="entry name" value="FGE-sulfatase"/>
    <property type="match status" value="2"/>
</dbReference>
<evidence type="ECO:0000313" key="4">
    <source>
        <dbReference type="Proteomes" id="UP000757103"/>
    </source>
</evidence>